<dbReference type="SMART" id="SM00345">
    <property type="entry name" value="HTH_GNTR"/>
    <property type="match status" value="1"/>
</dbReference>
<evidence type="ECO:0000256" key="2">
    <source>
        <dbReference type="ARBA" id="ARBA00023125"/>
    </source>
</evidence>
<dbReference type="SUPFAM" id="SSF48008">
    <property type="entry name" value="GntR ligand-binding domain-like"/>
    <property type="match status" value="1"/>
</dbReference>
<evidence type="ECO:0000313" key="6">
    <source>
        <dbReference type="Proteomes" id="UP001214553"/>
    </source>
</evidence>
<reference evidence="5 6" key="1">
    <citation type="submission" date="2023-03" db="EMBL/GenBank/DDBJ databases">
        <title>Genome sequence of Microbacterium sp. KACC 23027.</title>
        <authorList>
            <person name="Kim S."/>
            <person name="Heo J."/>
            <person name="Kwon S.-W."/>
        </authorList>
    </citation>
    <scope>NUCLEOTIDE SEQUENCE [LARGE SCALE GENOMIC DNA]</scope>
    <source>
        <strain evidence="5 6">KACC 23027</strain>
    </source>
</reference>
<dbReference type="InterPro" id="IPR011711">
    <property type="entry name" value="GntR_C"/>
</dbReference>
<evidence type="ECO:0000256" key="1">
    <source>
        <dbReference type="ARBA" id="ARBA00023015"/>
    </source>
</evidence>
<dbReference type="SUPFAM" id="SSF46785">
    <property type="entry name" value="Winged helix' DNA-binding domain"/>
    <property type="match status" value="1"/>
</dbReference>
<dbReference type="PROSITE" id="PS50949">
    <property type="entry name" value="HTH_GNTR"/>
    <property type="match status" value="1"/>
</dbReference>
<dbReference type="Proteomes" id="UP001214553">
    <property type="component" value="Chromosome"/>
</dbReference>
<dbReference type="RefSeq" id="WP_275277354.1">
    <property type="nucleotide sequence ID" value="NZ_CP119108.1"/>
</dbReference>
<proteinExistence type="predicted"/>
<dbReference type="Pfam" id="PF07729">
    <property type="entry name" value="FCD"/>
    <property type="match status" value="1"/>
</dbReference>
<organism evidence="5 6">
    <name type="scientific">Microbacterium horticulturae</name>
    <dbReference type="NCBI Taxonomy" id="3028316"/>
    <lineage>
        <taxon>Bacteria</taxon>
        <taxon>Bacillati</taxon>
        <taxon>Actinomycetota</taxon>
        <taxon>Actinomycetes</taxon>
        <taxon>Micrococcales</taxon>
        <taxon>Microbacteriaceae</taxon>
        <taxon>Microbacterium</taxon>
    </lineage>
</organism>
<dbReference type="Pfam" id="PF00392">
    <property type="entry name" value="GntR"/>
    <property type="match status" value="1"/>
</dbReference>
<accession>A0ABY8BV17</accession>
<protein>
    <submittedName>
        <fullName evidence="5">GntR family transcriptional regulator</fullName>
    </submittedName>
</protein>
<dbReference type="Gene3D" id="1.10.10.10">
    <property type="entry name" value="Winged helix-like DNA-binding domain superfamily/Winged helix DNA-binding domain"/>
    <property type="match status" value="1"/>
</dbReference>
<sequence>MSALTSDYSVKSDFAYAVVRDRILTHEYPPGGTFNQASLALELGISTTPLREALRKLQSEGLVELGAHRDAVVTRLTVEEARDLLEMRLALDPLAAGLAAERRTRDDIAAIRAASDIHALPGHPSIDQLVRHRRFHQAIYRASHNDVLISMLDALWDKSDRYRLAGLRRDRDDEELRRKDAEHHRMMMCVIAGDTAAATEVTRRHIESSLAVTAAQLLSDDSDET</sequence>
<dbReference type="PANTHER" id="PTHR43537:SF24">
    <property type="entry name" value="GLUCONATE OPERON TRANSCRIPTIONAL REPRESSOR"/>
    <property type="match status" value="1"/>
</dbReference>
<dbReference type="InterPro" id="IPR000524">
    <property type="entry name" value="Tscrpt_reg_HTH_GntR"/>
</dbReference>
<name>A0ABY8BV17_9MICO</name>
<evidence type="ECO:0000259" key="4">
    <source>
        <dbReference type="PROSITE" id="PS50949"/>
    </source>
</evidence>
<gene>
    <name evidence="5" type="ORF">PU630_12305</name>
</gene>
<evidence type="ECO:0000256" key="3">
    <source>
        <dbReference type="ARBA" id="ARBA00023163"/>
    </source>
</evidence>
<keyword evidence="6" id="KW-1185">Reference proteome</keyword>
<dbReference type="EMBL" id="CP119108">
    <property type="protein sequence ID" value="WEG08016.1"/>
    <property type="molecule type" value="Genomic_DNA"/>
</dbReference>
<dbReference type="PANTHER" id="PTHR43537">
    <property type="entry name" value="TRANSCRIPTIONAL REGULATOR, GNTR FAMILY"/>
    <property type="match status" value="1"/>
</dbReference>
<dbReference type="InterPro" id="IPR036390">
    <property type="entry name" value="WH_DNA-bd_sf"/>
</dbReference>
<keyword evidence="3" id="KW-0804">Transcription</keyword>
<keyword evidence="2" id="KW-0238">DNA-binding</keyword>
<keyword evidence="1" id="KW-0805">Transcription regulation</keyword>
<dbReference type="InterPro" id="IPR036388">
    <property type="entry name" value="WH-like_DNA-bd_sf"/>
</dbReference>
<feature type="domain" description="HTH gntR-type" evidence="4">
    <location>
        <begin position="9"/>
        <end position="76"/>
    </location>
</feature>
<dbReference type="InterPro" id="IPR008920">
    <property type="entry name" value="TF_FadR/GntR_C"/>
</dbReference>
<dbReference type="Gene3D" id="1.20.120.530">
    <property type="entry name" value="GntR ligand-binding domain-like"/>
    <property type="match status" value="1"/>
</dbReference>
<dbReference type="SMART" id="SM00895">
    <property type="entry name" value="FCD"/>
    <property type="match status" value="1"/>
</dbReference>
<evidence type="ECO:0000313" key="5">
    <source>
        <dbReference type="EMBL" id="WEG08016.1"/>
    </source>
</evidence>